<reference evidence="2" key="1">
    <citation type="submission" date="2021-04" db="EMBL/GenBank/DDBJ databases">
        <title>Genome seq and assembly of Bacillus sp.</title>
        <authorList>
            <person name="Chhetri G."/>
        </authorList>
    </citation>
    <scope>NUCLEOTIDE SEQUENCE</scope>
    <source>
        <strain evidence="2">RG28</strain>
    </source>
</reference>
<dbReference type="EMBL" id="JAGIYQ010000012">
    <property type="protein sequence ID" value="MBP0726604.1"/>
    <property type="molecule type" value="Genomic_DNA"/>
</dbReference>
<protein>
    <submittedName>
        <fullName evidence="2">DUF2087 domain-containing protein</fullName>
    </submittedName>
</protein>
<sequence length="255" mass="30173">MKDITEIFWNASVEELKRGYIYDEKTDEFVCLVCGSKFIKGIIYTEDDVFYEAEKFTQIHIANEHTSMFDYLTSMDKKLTGLTELQNNLVKLFYMGLTDKEVMNEINGGSTSTIRNHRFMLKEKMKQAKLFLAIMELVDEKISNPNKFINIHRTPKMFDERYSITETENEEILKAYFKQGLEGPLSEFPKKQKRKIAILMHIIKRFDASKEYTEKEVNEILKKVFDDVVTIRRYLIDYGLLERNPDGSKYWIKTK</sequence>
<dbReference type="Pfam" id="PF09860">
    <property type="entry name" value="DUF2087"/>
    <property type="match status" value="1"/>
</dbReference>
<evidence type="ECO:0000313" key="2">
    <source>
        <dbReference type="EMBL" id="MBP0726604.1"/>
    </source>
</evidence>
<dbReference type="AlphaFoldDB" id="A0A940SL16"/>
<gene>
    <name evidence="2" type="ORF">J5Y03_15690</name>
</gene>
<dbReference type="RefSeq" id="WP_209406943.1">
    <property type="nucleotide sequence ID" value="NZ_JAGIYQ010000012.1"/>
</dbReference>
<dbReference type="InterPro" id="IPR018656">
    <property type="entry name" value="DUF2087"/>
</dbReference>
<proteinExistence type="predicted"/>
<name>A0A940SL16_9BACI</name>
<dbReference type="Proteomes" id="UP000682134">
    <property type="component" value="Unassembled WGS sequence"/>
</dbReference>
<accession>A0A940SL16</accession>
<evidence type="ECO:0000259" key="1">
    <source>
        <dbReference type="Pfam" id="PF09860"/>
    </source>
</evidence>
<feature type="domain" description="DUF2087" evidence="1">
    <location>
        <begin position="185"/>
        <end position="251"/>
    </location>
</feature>
<comment type="caution">
    <text evidence="2">The sequence shown here is derived from an EMBL/GenBank/DDBJ whole genome shotgun (WGS) entry which is preliminary data.</text>
</comment>
<keyword evidence="3" id="KW-1185">Reference proteome</keyword>
<evidence type="ECO:0000313" key="3">
    <source>
        <dbReference type="Proteomes" id="UP000682134"/>
    </source>
</evidence>
<dbReference type="CDD" id="cd00350">
    <property type="entry name" value="rubredoxin_like"/>
    <property type="match status" value="1"/>
</dbReference>
<organism evidence="2 3">
    <name type="scientific">Gottfriedia endophytica</name>
    <dbReference type="NCBI Taxonomy" id="2820819"/>
    <lineage>
        <taxon>Bacteria</taxon>
        <taxon>Bacillati</taxon>
        <taxon>Bacillota</taxon>
        <taxon>Bacilli</taxon>
        <taxon>Bacillales</taxon>
        <taxon>Bacillaceae</taxon>
        <taxon>Gottfriedia</taxon>
    </lineage>
</organism>